<dbReference type="AlphaFoldDB" id="A0A218YZN5"/>
<evidence type="ECO:0000313" key="3">
    <source>
        <dbReference type="Proteomes" id="UP000242519"/>
    </source>
</evidence>
<organism evidence="2 3">
    <name type="scientific">Diplocarpon coronariae</name>
    <dbReference type="NCBI Taxonomy" id="2795749"/>
    <lineage>
        <taxon>Eukaryota</taxon>
        <taxon>Fungi</taxon>
        <taxon>Dikarya</taxon>
        <taxon>Ascomycota</taxon>
        <taxon>Pezizomycotina</taxon>
        <taxon>Leotiomycetes</taxon>
        <taxon>Helotiales</taxon>
        <taxon>Drepanopezizaceae</taxon>
        <taxon>Diplocarpon</taxon>
    </lineage>
</organism>
<accession>A0A218YZN5</accession>
<feature type="compositionally biased region" description="Acidic residues" evidence="1">
    <location>
        <begin position="55"/>
        <end position="66"/>
    </location>
</feature>
<evidence type="ECO:0000313" key="2">
    <source>
        <dbReference type="EMBL" id="OWP00515.1"/>
    </source>
</evidence>
<comment type="caution">
    <text evidence="2">The sequence shown here is derived from an EMBL/GenBank/DDBJ whole genome shotgun (WGS) entry which is preliminary data.</text>
</comment>
<keyword evidence="3" id="KW-1185">Reference proteome</keyword>
<proteinExistence type="predicted"/>
<protein>
    <submittedName>
        <fullName evidence="2">Uncharacterized protein</fullName>
    </submittedName>
</protein>
<dbReference type="InParanoid" id="A0A218YZN5"/>
<gene>
    <name evidence="2" type="ORF">B2J93_4264</name>
</gene>
<feature type="region of interest" description="Disordered" evidence="1">
    <location>
        <begin position="1"/>
        <end position="66"/>
    </location>
</feature>
<evidence type="ECO:0000256" key="1">
    <source>
        <dbReference type="SAM" id="MobiDB-lite"/>
    </source>
</evidence>
<reference evidence="2 3" key="1">
    <citation type="submission" date="2017-04" db="EMBL/GenBank/DDBJ databases">
        <title>Draft genome sequence of Marssonina coronaria NL1: causal agent of apple blotch.</title>
        <authorList>
            <person name="Cheng Q."/>
        </authorList>
    </citation>
    <scope>NUCLEOTIDE SEQUENCE [LARGE SCALE GENOMIC DNA]</scope>
    <source>
        <strain evidence="2 3">NL1</strain>
    </source>
</reference>
<name>A0A218YZN5_9HELO</name>
<sequence length="66" mass="7188">MDGKGSIKGTTRQKQTRVAWPALAEARPWGPALARRAETGDNNQNPEGNEIAGHDDDEDDGVEKEE</sequence>
<dbReference type="Proteomes" id="UP000242519">
    <property type="component" value="Unassembled WGS sequence"/>
</dbReference>
<dbReference type="EMBL" id="MZNU01000318">
    <property type="protein sequence ID" value="OWP00515.1"/>
    <property type="molecule type" value="Genomic_DNA"/>
</dbReference>